<protein>
    <recommendedName>
        <fullName evidence="9">Mediator of RNA polymerase II transcription subunit 17</fullName>
    </recommendedName>
</protein>
<keyword evidence="5" id="KW-0539">Nucleus</keyword>
<comment type="caution">
    <text evidence="7">The sequence shown here is derived from an EMBL/GenBank/DDBJ whole genome shotgun (WGS) entry which is preliminary data.</text>
</comment>
<sequence>MVAASLSLDLLPLKRVLAIEEAGLEHLPPERTPEEKAWFLLQRIDFEVSEEKDAKRAKNSKESVAQSKWPWQGLVENLQLAQQELSYILDFLGHVEANDAITVTNMMKPKQLLHETCSELALRASAKLHNFKKVGKYLRQTAKALEQQVDREAVFYGALMRLQQHWKVKRLRGISAGPGGNAGFTIDLSYPQMSAEMMWGLSVRSAGLYSMNIEQDSNGLLIADLPSQCINTLHLRLNGPYIPHCALKDEDSREGSFILSSHEKEPDQNIKKEAELIIEKGVGKAGKTGANLAHSILRRIQMAIIHEQIFEWTVREALQSSSELVVTGVEDRCLQLSLGHSCVLVLELFKSTDAGPDSQVDSRSTEGNRSENQSGQFETQTVEPNLEKFSATEGNFNEGGQGFLHSDKSSINCWKDLSSFICLEHAFCQRAFVRPQDGEPTASKAGQTKGDGMSIMNKPRDFGSGIWQDAIVVEAVGPLKHFSLTMRHRIFCSKVLLELEKLAQGVPYLFLSCHPTWNSRVTVWELALRIPKSVEEGWRMSMVSWREAQKSSSSNFHLRVVLCDASLFVEGLEVMDMEGGADSVEWKRSKHRCNLPELSGFLLSQFAGQLVKWLYEQALEMGLNVRRNFLSLYFHINSKDDFIVLASIDSQAYCINWWLHVRSPEVDEESREELFLSKSQARRFLGTLSPETLRSVLVDLLSYRGDES</sequence>
<keyword evidence="4" id="KW-0804">Transcription</keyword>
<evidence type="ECO:0000256" key="3">
    <source>
        <dbReference type="ARBA" id="ARBA00023015"/>
    </source>
</evidence>
<dbReference type="PANTHER" id="PTHR13114:SF7">
    <property type="entry name" value="MEDIATOR OF RNA POLYMERASE II TRANSCRIPTION SUBUNIT 17"/>
    <property type="match status" value="1"/>
</dbReference>
<dbReference type="GO" id="GO:0070847">
    <property type="term" value="C:core mediator complex"/>
    <property type="evidence" value="ECO:0007669"/>
    <property type="project" value="TreeGrafter"/>
</dbReference>
<keyword evidence="8" id="KW-1185">Reference proteome</keyword>
<dbReference type="OrthoDB" id="2020583at2759"/>
<comment type="subcellular location">
    <subcellularLocation>
        <location evidence="1">Nucleus</location>
    </subcellularLocation>
</comment>
<feature type="region of interest" description="Disordered" evidence="6">
    <location>
        <begin position="354"/>
        <end position="384"/>
    </location>
</feature>
<accession>A0A9D4UWP6</accession>
<evidence type="ECO:0000313" key="7">
    <source>
        <dbReference type="EMBL" id="KAI5075600.1"/>
    </source>
</evidence>
<evidence type="ECO:0000256" key="5">
    <source>
        <dbReference type="ARBA" id="ARBA00023242"/>
    </source>
</evidence>
<keyword evidence="3" id="KW-0805">Transcription regulation</keyword>
<dbReference type="InterPro" id="IPR019313">
    <property type="entry name" value="Mediator_Med17"/>
</dbReference>
<proteinExistence type="inferred from homology"/>
<reference evidence="7" key="1">
    <citation type="submission" date="2021-01" db="EMBL/GenBank/DDBJ databases">
        <title>Adiantum capillus-veneris genome.</title>
        <authorList>
            <person name="Fang Y."/>
            <person name="Liao Q."/>
        </authorList>
    </citation>
    <scope>NUCLEOTIDE SEQUENCE</scope>
    <source>
        <strain evidence="7">H3</strain>
        <tissue evidence="7">Leaf</tissue>
    </source>
</reference>
<evidence type="ECO:0000256" key="2">
    <source>
        <dbReference type="ARBA" id="ARBA00005635"/>
    </source>
</evidence>
<dbReference type="PANTHER" id="PTHR13114">
    <property type="entry name" value="MEDIATOR OF RNA POLYMERASE II TRANSCRIPTION SUBUNIT 17"/>
    <property type="match status" value="1"/>
</dbReference>
<evidence type="ECO:0000256" key="6">
    <source>
        <dbReference type="SAM" id="MobiDB-lite"/>
    </source>
</evidence>
<name>A0A9D4UWP6_ADICA</name>
<comment type="similarity">
    <text evidence="2">Belongs to the Mediator complex subunit 17 family.</text>
</comment>
<dbReference type="GO" id="GO:0006357">
    <property type="term" value="P:regulation of transcription by RNA polymerase II"/>
    <property type="evidence" value="ECO:0007669"/>
    <property type="project" value="InterPro"/>
</dbReference>
<dbReference type="GO" id="GO:0016592">
    <property type="term" value="C:mediator complex"/>
    <property type="evidence" value="ECO:0007669"/>
    <property type="project" value="InterPro"/>
</dbReference>
<evidence type="ECO:0000256" key="4">
    <source>
        <dbReference type="ARBA" id="ARBA00023163"/>
    </source>
</evidence>
<organism evidence="7 8">
    <name type="scientific">Adiantum capillus-veneris</name>
    <name type="common">Maidenhair fern</name>
    <dbReference type="NCBI Taxonomy" id="13818"/>
    <lineage>
        <taxon>Eukaryota</taxon>
        <taxon>Viridiplantae</taxon>
        <taxon>Streptophyta</taxon>
        <taxon>Embryophyta</taxon>
        <taxon>Tracheophyta</taxon>
        <taxon>Polypodiopsida</taxon>
        <taxon>Polypodiidae</taxon>
        <taxon>Polypodiales</taxon>
        <taxon>Pteridineae</taxon>
        <taxon>Pteridaceae</taxon>
        <taxon>Vittarioideae</taxon>
        <taxon>Adiantum</taxon>
    </lineage>
</organism>
<evidence type="ECO:0000313" key="8">
    <source>
        <dbReference type="Proteomes" id="UP000886520"/>
    </source>
</evidence>
<feature type="compositionally biased region" description="Polar residues" evidence="6">
    <location>
        <begin position="370"/>
        <end position="383"/>
    </location>
</feature>
<evidence type="ECO:0000256" key="1">
    <source>
        <dbReference type="ARBA" id="ARBA00004123"/>
    </source>
</evidence>
<dbReference type="GO" id="GO:0003712">
    <property type="term" value="F:transcription coregulator activity"/>
    <property type="evidence" value="ECO:0007669"/>
    <property type="project" value="InterPro"/>
</dbReference>
<evidence type="ECO:0008006" key="9">
    <source>
        <dbReference type="Google" id="ProtNLM"/>
    </source>
</evidence>
<dbReference type="AlphaFoldDB" id="A0A9D4UWP6"/>
<dbReference type="EMBL" id="JABFUD020000009">
    <property type="protein sequence ID" value="KAI5075600.1"/>
    <property type="molecule type" value="Genomic_DNA"/>
</dbReference>
<gene>
    <name evidence="7" type="ORF">GOP47_0009676</name>
</gene>
<dbReference type="Proteomes" id="UP000886520">
    <property type="component" value="Chromosome 9"/>
</dbReference>